<feature type="compositionally biased region" description="Polar residues" evidence="1">
    <location>
        <begin position="1082"/>
        <end position="1092"/>
    </location>
</feature>
<feature type="compositionally biased region" description="Polar residues" evidence="1">
    <location>
        <begin position="708"/>
        <end position="717"/>
    </location>
</feature>
<dbReference type="AlphaFoldDB" id="A0A835H206"/>
<feature type="compositionally biased region" description="Low complexity" evidence="1">
    <location>
        <begin position="681"/>
        <end position="693"/>
    </location>
</feature>
<dbReference type="Proteomes" id="UP000631114">
    <property type="component" value="Unassembled WGS sequence"/>
</dbReference>
<feature type="region of interest" description="Disordered" evidence="1">
    <location>
        <begin position="1021"/>
        <end position="1128"/>
    </location>
</feature>
<feature type="compositionally biased region" description="Polar residues" evidence="1">
    <location>
        <begin position="518"/>
        <end position="536"/>
    </location>
</feature>
<comment type="caution">
    <text evidence="2">The sequence shown here is derived from an EMBL/GenBank/DDBJ whole genome shotgun (WGS) entry which is preliminary data.</text>
</comment>
<feature type="compositionally biased region" description="Polar residues" evidence="1">
    <location>
        <begin position="453"/>
        <end position="484"/>
    </location>
</feature>
<name>A0A835H206_9MAGN</name>
<feature type="compositionally biased region" description="Low complexity" evidence="1">
    <location>
        <begin position="718"/>
        <end position="728"/>
    </location>
</feature>
<feature type="compositionally biased region" description="Basic and acidic residues" evidence="1">
    <location>
        <begin position="1046"/>
        <end position="1059"/>
    </location>
</feature>
<sequence length="1150" mass="125920">MEGGLSADVLLEYASFRILPTQNRFEASVCYNNKVEKLASGLLEQLVLQLPQVKGFHPKELGDCFKLQLPENLKGSTWFSKSTLLSFLHIVGVPELLKKANAIGDEISQLEEARKFHLALYTQGHQVEAQSKEAGVFFITYYLRGEMLHSITACSSNTLAWGSSFVAYYILATNNELIFWSELQITSADATKNELLRAMDFRLAALRDELVGAFNQVSDGAFSYNQITNLVSFSQFFGAVDLRNSLSKYLELSHKNQDAYPQNVEMKFSQDLGNENLKLNEGTAQACLPVVKPISYGASPAKAAQAERQSSTESENSCNSSSEDQPYIERSRSLIRSASPRRSASPMRRIQIGKSGSRRATALTIKSLSFIPARERISSNEDPAECSSDEGSARPFKKPLSNASSMSVKDAISLFEKKQSDQRPDLQKKRFPADNSVSTNKSVLRRWSAGMGDSSTQCPPESSSENAREMSNNDIVGGEIQNTPVKVKQDCDSTGESTNVAKTADESASLTAGEEKTSYSMGNLSDSGSAQAVDTTNRVTVSADWTRQKEDELNLMMMKMMESKPVRNRSTATGVSKSQELHSGQRGGFYDHYKKKRDEKLRIENSGKRVEKEEKFKTLQGILDQRKVEVASKKVGIAGKQDSIGRPKKPQKNPSPPLQPKKESSRNSSPLMQPKKDISRPAAPKKSSPKASPLPATRKSWPSAPSPKISSITPNKISSVVSSSGTTPTRRKSKPTPSPIQSNPKVERSQLKHKGDKGTTTETKLVLKGVEGKKQRAVGRSGDVSEAKALHASGDSSGAILAKPSFYNKVTKKGSVVPLETKPFLRKKSGNVPGAIPVKTKVSQIDESLNCENLIQPEEAVTETSKPASEKQEGDSVLPRDNVTNLEAEDPVISNQENEHIENDDQFVSESDNSFKKTVEFPVEIQPEIELSISPTAWVEIEEHEELPVSNDSRSHNASPINVEPVALSSPRVRHSLSQMLQEDSGEPEIIEWGNAENPPAMVYQKDVAKGLKRLLKFARKSKGEANATGWSSPSVFSDGEEDAEESKASSKRHADAILRKSSHQAKGFGHLKASLGASYDGGNSSKNTDSTAVHDLHSGQTNTRKFSIQGSEKLPEGHISNAASSTKATRSFFSLSTFRSSKSQETKLR</sequence>
<proteinExistence type="predicted"/>
<organism evidence="2 3">
    <name type="scientific">Coptis chinensis</name>
    <dbReference type="NCBI Taxonomy" id="261450"/>
    <lineage>
        <taxon>Eukaryota</taxon>
        <taxon>Viridiplantae</taxon>
        <taxon>Streptophyta</taxon>
        <taxon>Embryophyta</taxon>
        <taxon>Tracheophyta</taxon>
        <taxon>Spermatophyta</taxon>
        <taxon>Magnoliopsida</taxon>
        <taxon>Ranunculales</taxon>
        <taxon>Ranunculaceae</taxon>
        <taxon>Coptidoideae</taxon>
        <taxon>Coptis</taxon>
    </lineage>
</organism>
<feature type="compositionally biased region" description="Basic and acidic residues" evidence="1">
    <location>
        <begin position="415"/>
        <end position="432"/>
    </location>
</feature>
<evidence type="ECO:0008006" key="4">
    <source>
        <dbReference type="Google" id="ProtNLM"/>
    </source>
</evidence>
<feature type="compositionally biased region" description="Polar residues" evidence="1">
    <location>
        <begin position="1099"/>
        <end position="1111"/>
    </location>
</feature>
<dbReference type="PANTHER" id="PTHR31008">
    <property type="entry name" value="COP1-INTERACTING PROTEIN-RELATED"/>
    <property type="match status" value="1"/>
</dbReference>
<reference evidence="2 3" key="1">
    <citation type="submission" date="2020-10" db="EMBL/GenBank/DDBJ databases">
        <title>The Coptis chinensis genome and diversification of protoberbering-type alkaloids.</title>
        <authorList>
            <person name="Wang B."/>
            <person name="Shu S."/>
            <person name="Song C."/>
            <person name="Liu Y."/>
        </authorList>
    </citation>
    <scope>NUCLEOTIDE SEQUENCE [LARGE SCALE GENOMIC DNA]</scope>
    <source>
        <strain evidence="2">HL-2020</strain>
        <tissue evidence="2">Leaf</tissue>
    </source>
</reference>
<gene>
    <name evidence="2" type="ORF">IFM89_009498</name>
</gene>
<dbReference type="EMBL" id="JADFTS010000008">
    <property type="protein sequence ID" value="KAF9591890.1"/>
    <property type="molecule type" value="Genomic_DNA"/>
</dbReference>
<evidence type="ECO:0000256" key="1">
    <source>
        <dbReference type="SAM" id="MobiDB-lite"/>
    </source>
</evidence>
<feature type="region of interest" description="Disordered" evidence="1">
    <location>
        <begin position="562"/>
        <end position="784"/>
    </location>
</feature>
<feature type="compositionally biased region" description="Low complexity" evidence="1">
    <location>
        <begin position="334"/>
        <end position="350"/>
    </location>
</feature>
<keyword evidence="3" id="KW-1185">Reference proteome</keyword>
<feature type="compositionally biased region" description="Polar residues" evidence="1">
    <location>
        <begin position="568"/>
        <end position="582"/>
    </location>
</feature>
<feature type="region of interest" description="Disordered" evidence="1">
    <location>
        <begin position="374"/>
        <end position="536"/>
    </location>
</feature>
<protein>
    <recommendedName>
        <fullName evidence="4">COP1-interacting protein 7</fullName>
    </recommendedName>
</protein>
<feature type="compositionally biased region" description="Low complexity" evidence="1">
    <location>
        <begin position="311"/>
        <end position="323"/>
    </location>
</feature>
<feature type="region of interest" description="Disordered" evidence="1">
    <location>
        <begin position="853"/>
        <end position="913"/>
    </location>
</feature>
<feature type="compositionally biased region" description="Basic and acidic residues" evidence="1">
    <location>
        <begin position="589"/>
        <end position="617"/>
    </location>
</feature>
<evidence type="ECO:0000313" key="2">
    <source>
        <dbReference type="EMBL" id="KAF9591890.1"/>
    </source>
</evidence>
<dbReference type="PANTHER" id="PTHR31008:SF5">
    <property type="entry name" value="EXPRESSED PROTEIN"/>
    <property type="match status" value="1"/>
</dbReference>
<feature type="compositionally biased region" description="Polar residues" evidence="1">
    <location>
        <begin position="492"/>
        <end position="510"/>
    </location>
</feature>
<feature type="region of interest" description="Disordered" evidence="1">
    <location>
        <begin position="302"/>
        <end position="358"/>
    </location>
</feature>
<accession>A0A835H206</accession>
<evidence type="ECO:0000313" key="3">
    <source>
        <dbReference type="Proteomes" id="UP000631114"/>
    </source>
</evidence>
<dbReference type="OrthoDB" id="1687502at2759"/>